<keyword evidence="2" id="KW-0158">Chromosome</keyword>
<dbReference type="InterPro" id="IPR011009">
    <property type="entry name" value="Kinase-like_dom_sf"/>
</dbReference>
<dbReference type="Pfam" id="PF00069">
    <property type="entry name" value="Pkinase"/>
    <property type="match status" value="1"/>
</dbReference>
<feature type="domain" description="Protein kinase" evidence="8">
    <location>
        <begin position="473"/>
        <end position="766"/>
    </location>
</feature>
<gene>
    <name evidence="10" type="ORF">QR680_009400</name>
</gene>
<organism evidence="10 11">
    <name type="scientific">Steinernema hermaphroditum</name>
    <dbReference type="NCBI Taxonomy" id="289476"/>
    <lineage>
        <taxon>Eukaryota</taxon>
        <taxon>Metazoa</taxon>
        <taxon>Ecdysozoa</taxon>
        <taxon>Nematoda</taxon>
        <taxon>Chromadorea</taxon>
        <taxon>Rhabditida</taxon>
        <taxon>Tylenchina</taxon>
        <taxon>Panagrolaimomorpha</taxon>
        <taxon>Strongyloidoidea</taxon>
        <taxon>Steinernematidae</taxon>
        <taxon>Steinernema</taxon>
    </lineage>
</organism>
<protein>
    <recommendedName>
        <fullName evidence="12">Protein kinase domain-containing protein</fullName>
    </recommendedName>
</protein>
<evidence type="ECO:0000256" key="4">
    <source>
        <dbReference type="ARBA" id="ARBA00022838"/>
    </source>
</evidence>
<feature type="binding site" evidence="7">
    <location>
        <position position="502"/>
    </location>
    <ligand>
        <name>ATP</name>
        <dbReference type="ChEBI" id="CHEBI:30616"/>
    </ligand>
</feature>
<dbReference type="PROSITE" id="PS00107">
    <property type="entry name" value="PROTEIN_KINASE_ATP"/>
    <property type="match status" value="1"/>
</dbReference>
<dbReference type="Proteomes" id="UP001175271">
    <property type="component" value="Unassembled WGS sequence"/>
</dbReference>
<dbReference type="GO" id="GO:0007094">
    <property type="term" value="P:mitotic spindle assembly checkpoint signaling"/>
    <property type="evidence" value="ECO:0007669"/>
    <property type="project" value="InterPro"/>
</dbReference>
<evidence type="ECO:0008006" key="12">
    <source>
        <dbReference type="Google" id="ProtNLM"/>
    </source>
</evidence>
<evidence type="ECO:0000313" key="10">
    <source>
        <dbReference type="EMBL" id="KAK0425811.1"/>
    </source>
</evidence>
<dbReference type="InterPro" id="IPR008271">
    <property type="entry name" value="Ser/Thr_kinase_AS"/>
</dbReference>
<dbReference type="InterPro" id="IPR015661">
    <property type="entry name" value="Bub1/Mad3"/>
</dbReference>
<feature type="domain" description="BUB1 N-terminal" evidence="9">
    <location>
        <begin position="7"/>
        <end position="169"/>
    </location>
</feature>
<keyword evidence="11" id="KW-1185">Reference proteome</keyword>
<evidence type="ECO:0000259" key="9">
    <source>
        <dbReference type="PROSITE" id="PS51489"/>
    </source>
</evidence>
<keyword evidence="4" id="KW-0995">Kinetochore</keyword>
<dbReference type="GO" id="GO:0005634">
    <property type="term" value="C:nucleus"/>
    <property type="evidence" value="ECO:0007669"/>
    <property type="project" value="TreeGrafter"/>
</dbReference>
<dbReference type="GO" id="GO:0004672">
    <property type="term" value="F:protein kinase activity"/>
    <property type="evidence" value="ECO:0007669"/>
    <property type="project" value="InterPro"/>
</dbReference>
<dbReference type="Gene3D" id="1.25.40.430">
    <property type="match status" value="1"/>
</dbReference>
<evidence type="ECO:0000256" key="5">
    <source>
        <dbReference type="ARBA" id="ARBA00022840"/>
    </source>
</evidence>
<dbReference type="PROSITE" id="PS00108">
    <property type="entry name" value="PROTEIN_KINASE_ST"/>
    <property type="match status" value="1"/>
</dbReference>
<dbReference type="PANTHER" id="PTHR14030">
    <property type="entry name" value="MITOTIC CHECKPOINT SERINE/THREONINE-PROTEIN KINASE BUB1"/>
    <property type="match status" value="1"/>
</dbReference>
<dbReference type="AlphaFoldDB" id="A0AA39IK36"/>
<dbReference type="EMBL" id="JAUCMV010000001">
    <property type="protein sequence ID" value="KAK0425811.1"/>
    <property type="molecule type" value="Genomic_DNA"/>
</dbReference>
<dbReference type="SMART" id="SM00220">
    <property type="entry name" value="S_TKc"/>
    <property type="match status" value="1"/>
</dbReference>
<dbReference type="PROSITE" id="PS50011">
    <property type="entry name" value="PROTEIN_KINASE_DOM"/>
    <property type="match status" value="1"/>
</dbReference>
<dbReference type="GO" id="GO:0032991">
    <property type="term" value="C:protein-containing complex"/>
    <property type="evidence" value="ECO:0007669"/>
    <property type="project" value="UniProtKB-ARBA"/>
</dbReference>
<dbReference type="PROSITE" id="PS51489">
    <property type="entry name" value="BUB1_N"/>
    <property type="match status" value="1"/>
</dbReference>
<proteinExistence type="predicted"/>
<comment type="subcellular location">
    <subcellularLocation>
        <location evidence="1">Chromosome</location>
        <location evidence="1">Centromere</location>
        <location evidence="1">Kinetochore</location>
    </subcellularLocation>
</comment>
<dbReference type="SUPFAM" id="SSF56112">
    <property type="entry name" value="Protein kinase-like (PK-like)"/>
    <property type="match status" value="1"/>
</dbReference>
<keyword evidence="5 7" id="KW-0067">ATP-binding</keyword>
<keyword evidence="3 7" id="KW-0547">Nucleotide-binding</keyword>
<name>A0AA39IK36_9BILA</name>
<dbReference type="GO" id="GO:0051754">
    <property type="term" value="P:meiotic sister chromatid cohesion, centromeric"/>
    <property type="evidence" value="ECO:0007669"/>
    <property type="project" value="TreeGrafter"/>
</dbReference>
<dbReference type="GO" id="GO:0000776">
    <property type="term" value="C:kinetochore"/>
    <property type="evidence" value="ECO:0007669"/>
    <property type="project" value="UniProtKB-KW"/>
</dbReference>
<reference evidence="10" key="1">
    <citation type="submission" date="2023-06" db="EMBL/GenBank/DDBJ databases">
        <title>Genomic analysis of the entomopathogenic nematode Steinernema hermaphroditum.</title>
        <authorList>
            <person name="Schwarz E.M."/>
            <person name="Heppert J.K."/>
            <person name="Baniya A."/>
            <person name="Schwartz H.T."/>
            <person name="Tan C.-H."/>
            <person name="Antoshechkin I."/>
            <person name="Sternberg P.W."/>
            <person name="Goodrich-Blair H."/>
            <person name="Dillman A.R."/>
        </authorList>
    </citation>
    <scope>NUCLEOTIDE SEQUENCE</scope>
    <source>
        <strain evidence="10">PS9179</strain>
        <tissue evidence="10">Whole animal</tissue>
    </source>
</reference>
<dbReference type="GO" id="GO:0005524">
    <property type="term" value="F:ATP binding"/>
    <property type="evidence" value="ECO:0007669"/>
    <property type="project" value="UniProtKB-UniRule"/>
</dbReference>
<dbReference type="InterPro" id="IPR000719">
    <property type="entry name" value="Prot_kinase_dom"/>
</dbReference>
<dbReference type="Gene3D" id="1.10.510.10">
    <property type="entry name" value="Transferase(Phosphotransferase) domain 1"/>
    <property type="match status" value="1"/>
</dbReference>
<evidence type="ECO:0000256" key="3">
    <source>
        <dbReference type="ARBA" id="ARBA00022741"/>
    </source>
</evidence>
<evidence type="ECO:0000256" key="2">
    <source>
        <dbReference type="ARBA" id="ARBA00022454"/>
    </source>
</evidence>
<dbReference type="InterPro" id="IPR017441">
    <property type="entry name" value="Protein_kinase_ATP_BS"/>
</dbReference>
<evidence type="ECO:0000256" key="7">
    <source>
        <dbReference type="PROSITE-ProRule" id="PRU10141"/>
    </source>
</evidence>
<evidence type="ECO:0000259" key="8">
    <source>
        <dbReference type="PROSITE" id="PS50011"/>
    </source>
</evidence>
<evidence type="ECO:0000256" key="1">
    <source>
        <dbReference type="ARBA" id="ARBA00004629"/>
    </source>
</evidence>
<evidence type="ECO:0000313" key="11">
    <source>
        <dbReference type="Proteomes" id="UP001175271"/>
    </source>
</evidence>
<accession>A0AA39IK36</accession>
<dbReference type="InterPro" id="IPR013212">
    <property type="entry name" value="Mad3/Bub1_I"/>
</dbReference>
<dbReference type="PANTHER" id="PTHR14030:SF4">
    <property type="entry name" value="BUB1 KINASE, ISOFORM A-RELATED"/>
    <property type="match status" value="1"/>
</dbReference>
<keyword evidence="6" id="KW-0137">Centromere</keyword>
<comment type="caution">
    <text evidence="10">The sequence shown here is derived from an EMBL/GenBank/DDBJ whole genome shotgun (WGS) entry which is preliminary data.</text>
</comment>
<sequence>MADTELFMAAQRFSRSLPDRKQQFAYLLQHAQWCDKSTKPEYSNDCVKKLVTYIAKEFARGDDFRNDVRLIDVYSLVAKTSRSMGLKQVFEQVYELKNLCQVARFYVTWAGIHASDGNFSKVEDIRRKAIENGAQPAEHLVAEFERMLSSNHQADNTMLLVAPTTVVEPRNVDCEMEVDENVAPIAVPESQKRTSRRSTPLAAISEMSNENVVVEEVEEKKKGAPPPTNASAFFPENACGAFSNTLPLSQEAKATASAEPAPAKPAPQKAAFQIYYDPATPAPIAPLGSSNPGAFLTLSACSDDGGFLDMDVDEEKFRNDIRSRASAAHTGRPLEADDVTLASYNKVERFSNGPVTSTPFMAPQQLVQSAFAAFEEEDAIEVGNDDLFAQNSMAWPKSALKKGSAIEAEEYDGERTGAGLNTTIIGDLDPWNDALRKKVLNSTASPSCQLHFPEKKCQSIVIGREMPLGEASFSVLSMLGQGGFARVYKVTKKGSPKQLALKFESPACPWEVYMCETARRRLKDDPMRDYVMFVHEAYIFANASAILYEYYPHGTLLDLANDYKKAGAEMSPVVVMILGLQIAHILRAVHAAELIHGDVKPDNFVISGPMDQALLSDPMGHSVVKLIDWGRGIDMRQFRGRTFQGRAGTEAFDCPEMLDGREWTFQTDFFGFIAVVYLLSLGEYVSTVKNNGRYAVTKQLKRRFKCRQMWTEFMEEILNIPSCAQLPDWNDLVARMQSQFQESISADDVDCRKAVERFNALLRKGH</sequence>
<evidence type="ECO:0000256" key="6">
    <source>
        <dbReference type="ARBA" id="ARBA00023328"/>
    </source>
</evidence>